<dbReference type="Gene3D" id="1.10.8.500">
    <property type="entry name" value="HAMP domain in histidine kinase"/>
    <property type="match status" value="1"/>
</dbReference>
<dbReference type="PROSITE" id="PS50111">
    <property type="entry name" value="CHEMOTAXIS_TRANSDUC_2"/>
    <property type="match status" value="1"/>
</dbReference>
<dbReference type="OrthoDB" id="8456673at2"/>
<feature type="domain" description="Methyl-accepting transducer" evidence="5">
    <location>
        <begin position="437"/>
        <end position="680"/>
    </location>
</feature>
<proteinExistence type="inferred from homology"/>
<sequence>MTNILERLSIRATLGLVIAALGLLLIATSTHTLIDVVQRTRSVSQVATLSATSRDLLRTLLAVRLERGVLSPALGADQAIRETDEQDVAANRRTAETGYEAIASVLNGLDMPGSRAAADRLRSAHDALVAVRARADSAARQPKAARDPAVLDDWAKAPQAYLDALTTTTDRLDASLKLVDPVVDHMLTIKRAGWSTRLNAGAMALRIQTALATGQAWTPADALAVAELNGRAVHAWSMVEETVSRSDTPPSIVEAVRRAKVNFEGPLVEQRKAILAALADGRKPAVEIATLRQQDTASQGTIVDAAHAAVEEMVVRSERELAGASRDAAVAGLLVLAAIALTVIGFLVAQKRVSGPIRAMTDAMRRLAERDMATAIPGLGRGDEIGGMAAAVTVFRDSMLTADRLAAEQAAERAAKEARTAHLEALMHAFDAKAMGIVETVASAATQMQGAAGALSTTAAHASEQATAVAAASEQATVNVQTVASATEQLSASILEIGRQVAASTRISGQAVSQAERTNATMQVLVEAAQEIGHVMEMINSIAGQTNLLALNATIEAARAGEAGKGFAVVASEVKALAAQTARATDEIQAKVKEIRSATGGAQSAIQGIGLTIAQISEITTAIAAAIEEQGAATGDIAGNVVQAARGTGEVSSNIAGVNQAVSETGAAAAQVLEAASSLAQEAETLRGEVATFITSVRAA</sequence>
<dbReference type="SMART" id="SM00304">
    <property type="entry name" value="HAMP"/>
    <property type="match status" value="1"/>
</dbReference>
<organism evidence="7 8">
    <name type="scientific">Azospirillum doebereinerae</name>
    <dbReference type="NCBI Taxonomy" id="92933"/>
    <lineage>
        <taxon>Bacteria</taxon>
        <taxon>Pseudomonadati</taxon>
        <taxon>Pseudomonadota</taxon>
        <taxon>Alphaproteobacteria</taxon>
        <taxon>Rhodospirillales</taxon>
        <taxon>Azospirillaceae</taxon>
        <taxon>Azospirillum</taxon>
    </lineage>
</organism>
<protein>
    <submittedName>
        <fullName evidence="7">Methyl-accepting chemotaxis protein</fullName>
    </submittedName>
</protein>
<dbReference type="InterPro" id="IPR003660">
    <property type="entry name" value="HAMP_dom"/>
</dbReference>
<dbReference type="Pfam" id="PF00015">
    <property type="entry name" value="MCPsignal"/>
    <property type="match status" value="1"/>
</dbReference>
<evidence type="ECO:0000256" key="1">
    <source>
        <dbReference type="ARBA" id="ARBA00023224"/>
    </source>
</evidence>
<feature type="domain" description="HAMP" evidence="6">
    <location>
        <begin position="351"/>
        <end position="404"/>
    </location>
</feature>
<dbReference type="PANTHER" id="PTHR32089:SF112">
    <property type="entry name" value="LYSOZYME-LIKE PROTEIN-RELATED"/>
    <property type="match status" value="1"/>
</dbReference>
<evidence type="ECO:0000256" key="4">
    <source>
        <dbReference type="SAM" id="Phobius"/>
    </source>
</evidence>
<dbReference type="PROSITE" id="PS50885">
    <property type="entry name" value="HAMP"/>
    <property type="match status" value="1"/>
</dbReference>
<dbReference type="InterPro" id="IPR004089">
    <property type="entry name" value="MCPsignal_dom"/>
</dbReference>
<dbReference type="Gene3D" id="1.10.287.950">
    <property type="entry name" value="Methyl-accepting chemotaxis protein"/>
    <property type="match status" value="1"/>
</dbReference>
<accession>A0A433J380</accession>
<dbReference type="PANTHER" id="PTHR32089">
    <property type="entry name" value="METHYL-ACCEPTING CHEMOTAXIS PROTEIN MCPB"/>
    <property type="match status" value="1"/>
</dbReference>
<feature type="transmembrane region" description="Helical" evidence="4">
    <location>
        <begin position="328"/>
        <end position="349"/>
    </location>
</feature>
<keyword evidence="1 3" id="KW-0807">Transducer</keyword>
<evidence type="ECO:0000259" key="6">
    <source>
        <dbReference type="PROSITE" id="PS50885"/>
    </source>
</evidence>
<keyword evidence="4" id="KW-0472">Membrane</keyword>
<dbReference type="EMBL" id="RZIJ01000022">
    <property type="protein sequence ID" value="RUQ66185.1"/>
    <property type="molecule type" value="Genomic_DNA"/>
</dbReference>
<evidence type="ECO:0000313" key="7">
    <source>
        <dbReference type="EMBL" id="RUQ66185.1"/>
    </source>
</evidence>
<keyword evidence="4" id="KW-0812">Transmembrane</keyword>
<evidence type="ECO:0000313" key="8">
    <source>
        <dbReference type="Proteomes" id="UP000280346"/>
    </source>
</evidence>
<evidence type="ECO:0000256" key="2">
    <source>
        <dbReference type="ARBA" id="ARBA00029447"/>
    </source>
</evidence>
<dbReference type="CDD" id="cd06225">
    <property type="entry name" value="HAMP"/>
    <property type="match status" value="1"/>
</dbReference>
<keyword evidence="4" id="KW-1133">Transmembrane helix</keyword>
<gene>
    <name evidence="7" type="ORF">EJ913_23335</name>
</gene>
<name>A0A433J380_9PROT</name>
<dbReference type="SUPFAM" id="SSF58104">
    <property type="entry name" value="Methyl-accepting chemotaxis protein (MCP) signaling domain"/>
    <property type="match status" value="1"/>
</dbReference>
<comment type="caution">
    <text evidence="7">The sequence shown here is derived from an EMBL/GenBank/DDBJ whole genome shotgun (WGS) entry which is preliminary data.</text>
</comment>
<dbReference type="SMART" id="SM00283">
    <property type="entry name" value="MA"/>
    <property type="match status" value="1"/>
</dbReference>
<comment type="similarity">
    <text evidence="2">Belongs to the methyl-accepting chemotaxis (MCP) protein family.</text>
</comment>
<dbReference type="GO" id="GO:0007165">
    <property type="term" value="P:signal transduction"/>
    <property type="evidence" value="ECO:0007669"/>
    <property type="project" value="UniProtKB-KW"/>
</dbReference>
<dbReference type="RefSeq" id="WP_127002413.1">
    <property type="nucleotide sequence ID" value="NZ_JBNPXW010000017.1"/>
</dbReference>
<dbReference type="Pfam" id="PF00672">
    <property type="entry name" value="HAMP"/>
    <property type="match status" value="1"/>
</dbReference>
<dbReference type="Proteomes" id="UP000280346">
    <property type="component" value="Unassembled WGS sequence"/>
</dbReference>
<reference evidence="7 8" key="1">
    <citation type="submission" date="2018-12" db="EMBL/GenBank/DDBJ databases">
        <authorList>
            <person name="Yang Y."/>
        </authorList>
    </citation>
    <scope>NUCLEOTIDE SEQUENCE [LARGE SCALE GENOMIC DNA]</scope>
    <source>
        <strain evidence="7 8">GSF71</strain>
    </source>
</reference>
<evidence type="ECO:0000259" key="5">
    <source>
        <dbReference type="PROSITE" id="PS50111"/>
    </source>
</evidence>
<evidence type="ECO:0000256" key="3">
    <source>
        <dbReference type="PROSITE-ProRule" id="PRU00284"/>
    </source>
</evidence>
<dbReference type="GO" id="GO:0016020">
    <property type="term" value="C:membrane"/>
    <property type="evidence" value="ECO:0007669"/>
    <property type="project" value="InterPro"/>
</dbReference>
<dbReference type="AlphaFoldDB" id="A0A433J380"/>
<keyword evidence="8" id="KW-1185">Reference proteome</keyword>